<proteinExistence type="predicted"/>
<gene>
    <name evidence="1" type="ORF">GLW08_19750</name>
</gene>
<keyword evidence="2" id="KW-1185">Reference proteome</keyword>
<evidence type="ECO:0000313" key="2">
    <source>
        <dbReference type="Proteomes" id="UP000466692"/>
    </source>
</evidence>
<comment type="caution">
    <text evidence="1">The sequence shown here is derived from an EMBL/GenBank/DDBJ whole genome shotgun (WGS) entry which is preliminary data.</text>
</comment>
<sequence>MMYKRLILLFLLAFPLILAACADNSSREAQNVETIDRDETNVQKEEDGGNTKEEKQKQEPVYQNMYPLTGEPTNEDVDDRIVAVMVNNHSFAQPQTGLTKADMVYEVLAEGQITRFVAFFHSDMPDVVGPVRSAREYYINIAKGYNALYLYHGAATYIENQLKQGWIDHLNGMYYDDNGTLFKRESFRNPPHNSYLQMDGVYKTAEAKGMEVEKNHKPLPFLSDQEVEGLSGETATDVKITYSTTPQETVTYKYDKTSKKYVRYSDGDKTIDRETEEPMTVDNVFIVETGHEIIDNVGRRAVDLDSGGSGYLLQRGKMQEVQWKNVNGRILPYKDGKKLGFVPGKTWVNIVPERPGIQQSVNMSAQ</sequence>
<organism evidence="1 2">
    <name type="scientific">Pontibacillus yanchengensis</name>
    <dbReference type="NCBI Taxonomy" id="462910"/>
    <lineage>
        <taxon>Bacteria</taxon>
        <taxon>Bacillati</taxon>
        <taxon>Bacillota</taxon>
        <taxon>Bacilli</taxon>
        <taxon>Bacillales</taxon>
        <taxon>Bacillaceae</taxon>
        <taxon>Pontibacillus</taxon>
    </lineage>
</organism>
<name>A0ACC7VL52_9BACI</name>
<reference evidence="1" key="1">
    <citation type="submission" date="2019-11" db="EMBL/GenBank/DDBJ databases">
        <title>Genome sequences of 17 halophilic strains isolated from different environments.</title>
        <authorList>
            <person name="Furrow R.E."/>
        </authorList>
    </citation>
    <scope>NUCLEOTIDE SEQUENCE</scope>
    <source>
        <strain evidence="1">22510_22_Filter</strain>
    </source>
</reference>
<evidence type="ECO:0000313" key="1">
    <source>
        <dbReference type="EMBL" id="MYL55542.1"/>
    </source>
</evidence>
<protein>
    <submittedName>
        <fullName evidence="1">DUF3048 domain-containing protein</fullName>
    </submittedName>
</protein>
<accession>A0ACC7VL52</accession>
<dbReference type="Proteomes" id="UP000466692">
    <property type="component" value="Unassembled WGS sequence"/>
</dbReference>
<dbReference type="EMBL" id="WMEU01000010">
    <property type="protein sequence ID" value="MYL55542.1"/>
    <property type="molecule type" value="Genomic_DNA"/>
</dbReference>